<evidence type="ECO:0000313" key="2">
    <source>
        <dbReference type="Proteomes" id="UP000245423"/>
    </source>
</evidence>
<dbReference type="AlphaFoldDB" id="A0A1M4PQF5"/>
<dbReference type="EMBL" id="LT669839">
    <property type="protein sequence ID" value="SHD77680.1"/>
    <property type="molecule type" value="Genomic_DNA"/>
</dbReference>
<gene>
    <name evidence="1" type="ORF">CUESP1_2326</name>
</gene>
<dbReference type="RefSeq" id="WP_269077324.1">
    <property type="nucleotide sequence ID" value="NZ_LT669839.1"/>
</dbReference>
<sequence>MYKLNEKIIEKVKCYYNRCKDVADYLTDNPETEGNERKAVKRIT</sequence>
<evidence type="ECO:0000313" key="1">
    <source>
        <dbReference type="EMBL" id="SHD77680.1"/>
    </source>
</evidence>
<protein>
    <submittedName>
        <fullName evidence="1">Uncharacterized protein</fullName>
    </submittedName>
</protein>
<organism evidence="1 2">
    <name type="scientific">[Clostridium] ultunense Esp</name>
    <dbReference type="NCBI Taxonomy" id="1288971"/>
    <lineage>
        <taxon>Bacteria</taxon>
        <taxon>Bacillati</taxon>
        <taxon>Bacillota</taxon>
        <taxon>Tissierellia</taxon>
        <taxon>Tissierellales</taxon>
        <taxon>Tepidimicrobiaceae</taxon>
        <taxon>Schnuerera</taxon>
    </lineage>
</organism>
<proteinExistence type="predicted"/>
<dbReference type="Proteomes" id="UP000245423">
    <property type="component" value="Chromosome 1"/>
</dbReference>
<accession>A0A1M4PQF5</accession>
<name>A0A1M4PQF5_9FIRM</name>
<reference evidence="1 2" key="1">
    <citation type="submission" date="2016-11" db="EMBL/GenBank/DDBJ databases">
        <authorList>
            <person name="Manzoor S."/>
        </authorList>
    </citation>
    <scope>NUCLEOTIDE SEQUENCE [LARGE SCALE GENOMIC DNA]</scope>
    <source>
        <strain evidence="1">Clostridium ultunense strain Esp</strain>
    </source>
</reference>
<keyword evidence="2" id="KW-1185">Reference proteome</keyword>